<dbReference type="EC" id="2.7.7.41" evidence="4"/>
<accession>A0A0D2MGR3</accession>
<feature type="transmembrane region" description="Helical" evidence="9">
    <location>
        <begin position="168"/>
        <end position="201"/>
    </location>
</feature>
<feature type="transmembrane region" description="Helical" evidence="9">
    <location>
        <begin position="311"/>
        <end position="335"/>
    </location>
</feature>
<keyword evidence="7" id="KW-0594">Phospholipid biosynthesis</keyword>
<keyword evidence="9" id="KW-0812">Transmembrane</keyword>
<comment type="catalytic activity">
    <reaction evidence="1">
        <text>a 1,2-diacyl-sn-glycero-3-phosphate + CTP + H(+) = a CDP-1,2-diacyl-sn-glycerol + diphosphate</text>
        <dbReference type="Rhea" id="RHEA:16229"/>
        <dbReference type="ChEBI" id="CHEBI:15378"/>
        <dbReference type="ChEBI" id="CHEBI:33019"/>
        <dbReference type="ChEBI" id="CHEBI:37563"/>
        <dbReference type="ChEBI" id="CHEBI:58332"/>
        <dbReference type="ChEBI" id="CHEBI:58608"/>
        <dbReference type="EC" id="2.7.7.41"/>
    </reaction>
</comment>
<evidence type="ECO:0000256" key="8">
    <source>
        <dbReference type="ARBA" id="ARBA00023264"/>
    </source>
</evidence>
<dbReference type="GeneID" id="25740935"/>
<reference evidence="10 11" key="1">
    <citation type="journal article" date="2013" name="BMC Genomics">
        <title>Reconstruction of the lipid metabolism for the microalga Monoraphidium neglectum from its genome sequence reveals characteristics suitable for biofuel production.</title>
        <authorList>
            <person name="Bogen C."/>
            <person name="Al-Dilaimi A."/>
            <person name="Albersmeier A."/>
            <person name="Wichmann J."/>
            <person name="Grundmann M."/>
            <person name="Rupp O."/>
            <person name="Lauersen K.J."/>
            <person name="Blifernez-Klassen O."/>
            <person name="Kalinowski J."/>
            <person name="Goesmann A."/>
            <person name="Mussgnug J.H."/>
            <person name="Kruse O."/>
        </authorList>
    </citation>
    <scope>NUCLEOTIDE SEQUENCE [LARGE SCALE GENOMIC DNA]</scope>
    <source>
        <strain evidence="10 11">SAG 48.87</strain>
    </source>
</reference>
<dbReference type="GO" id="GO:0008654">
    <property type="term" value="P:phospholipid biosynthetic process"/>
    <property type="evidence" value="ECO:0007669"/>
    <property type="project" value="UniProtKB-KW"/>
</dbReference>
<proteinExistence type="predicted"/>
<evidence type="ECO:0000256" key="7">
    <source>
        <dbReference type="ARBA" id="ARBA00023209"/>
    </source>
</evidence>
<name>A0A0D2MGR3_9CHLO</name>
<keyword evidence="8" id="KW-1208">Phospholipid metabolism</keyword>
<dbReference type="EMBL" id="KK101709">
    <property type="protein sequence ID" value="KIY99901.1"/>
    <property type="molecule type" value="Genomic_DNA"/>
</dbReference>
<evidence type="ECO:0000256" key="2">
    <source>
        <dbReference type="ARBA" id="ARBA00005119"/>
    </source>
</evidence>
<feature type="transmembrane region" description="Helical" evidence="9">
    <location>
        <begin position="272"/>
        <end position="291"/>
    </location>
</feature>
<dbReference type="Pfam" id="PF01148">
    <property type="entry name" value="CTP_transf_1"/>
    <property type="match status" value="1"/>
</dbReference>
<comment type="pathway">
    <text evidence="2">Phospholipid metabolism; CDP-diacylglycerol biosynthesis; CDP-diacylglycerol from sn-glycerol 3-phosphate: step 3/3.</text>
</comment>
<keyword evidence="9" id="KW-0472">Membrane</keyword>
<dbReference type="OrthoDB" id="10260889at2759"/>
<gene>
    <name evidence="10" type="ORF">MNEG_8059</name>
</gene>
<dbReference type="RefSeq" id="XP_013898921.1">
    <property type="nucleotide sequence ID" value="XM_014043467.1"/>
</dbReference>
<organism evidence="10 11">
    <name type="scientific">Monoraphidium neglectum</name>
    <dbReference type="NCBI Taxonomy" id="145388"/>
    <lineage>
        <taxon>Eukaryota</taxon>
        <taxon>Viridiplantae</taxon>
        <taxon>Chlorophyta</taxon>
        <taxon>core chlorophytes</taxon>
        <taxon>Chlorophyceae</taxon>
        <taxon>CS clade</taxon>
        <taxon>Sphaeropleales</taxon>
        <taxon>Selenastraceae</taxon>
        <taxon>Monoraphidium</taxon>
    </lineage>
</organism>
<keyword evidence="7" id="KW-0443">Lipid metabolism</keyword>
<evidence type="ECO:0000313" key="11">
    <source>
        <dbReference type="Proteomes" id="UP000054498"/>
    </source>
</evidence>
<keyword evidence="10" id="KW-0808">Transferase</keyword>
<sequence>MTAAAPLAGPPSWRLRDVAANGIVRGSPAPLRAASLSWAARRATRHVRVAQPQTELDTAELLTAAAQPVNGHGLSGAYPTVAAFEAAAHRSWQQQRQQQQPPQQQQRWQLAAAAAAGAAPFAALTPAFAPAPVAADQQALEAPPAAAAAAVAAAAAAPKALSNLAQRIISGVLLGAAGAWVISAGGVPFLAATLFVVYHATQEYFGMATSRGAARGDEPPPPAVAAATTALCLSIAVLTHALGVRCGTALCVASFLLLALNIVAAKRPSFSGLTSSVFGLFYCGYLPSFWIKLRALSLPAPQSALLALPQVTVGFVATLVTVACVVAADTGAYFVGKTLGRTKLTDISPKKTVEGAAGGLAASVAAALGLRALLGWPGSAVAAVGYGVLTFVSSIFGDLIESVMKRDAGMKVRERVRCGLPEDSGNLIPGHGGLLDRFDSYIFTAAMAWSYVTVVLPRFGLA</sequence>
<evidence type="ECO:0000256" key="6">
    <source>
        <dbReference type="ARBA" id="ARBA00022695"/>
    </source>
</evidence>
<comment type="pathway">
    <text evidence="3">Lipid metabolism.</text>
</comment>
<keyword evidence="9" id="KW-1133">Transmembrane helix</keyword>
<feature type="transmembrane region" description="Helical" evidence="9">
    <location>
        <begin position="222"/>
        <end position="241"/>
    </location>
</feature>
<dbReference type="AlphaFoldDB" id="A0A0D2MGR3"/>
<evidence type="ECO:0000256" key="1">
    <source>
        <dbReference type="ARBA" id="ARBA00001698"/>
    </source>
</evidence>
<protein>
    <recommendedName>
        <fullName evidence="4">phosphatidate cytidylyltransferase</fullName>
        <ecNumber evidence="4">2.7.7.41</ecNumber>
    </recommendedName>
</protein>
<evidence type="ECO:0000256" key="4">
    <source>
        <dbReference type="ARBA" id="ARBA00012487"/>
    </source>
</evidence>
<dbReference type="PANTHER" id="PTHR47101">
    <property type="entry name" value="PHOSPHATIDATE CYTIDYLYLTRANSFERASE 5, CHLOROPLASTIC"/>
    <property type="match status" value="1"/>
</dbReference>
<dbReference type="STRING" id="145388.A0A0D2MGR3"/>
<feature type="transmembrane region" description="Helical" evidence="9">
    <location>
        <begin position="247"/>
        <end position="265"/>
    </location>
</feature>
<keyword evidence="5" id="KW-0444">Lipid biosynthesis</keyword>
<dbReference type="Proteomes" id="UP000054498">
    <property type="component" value="Unassembled WGS sequence"/>
</dbReference>
<keyword evidence="11" id="KW-1185">Reference proteome</keyword>
<evidence type="ECO:0000256" key="5">
    <source>
        <dbReference type="ARBA" id="ARBA00022516"/>
    </source>
</evidence>
<evidence type="ECO:0000256" key="9">
    <source>
        <dbReference type="SAM" id="Phobius"/>
    </source>
</evidence>
<evidence type="ECO:0000256" key="3">
    <source>
        <dbReference type="ARBA" id="ARBA00005189"/>
    </source>
</evidence>
<dbReference type="PANTHER" id="PTHR47101:SF1">
    <property type="entry name" value="PHOSPHATIDATE CYTIDYLYLTRANSFERASE 4, CHLOROPLASTIC"/>
    <property type="match status" value="1"/>
</dbReference>
<dbReference type="GO" id="GO:0004605">
    <property type="term" value="F:phosphatidate cytidylyltransferase activity"/>
    <property type="evidence" value="ECO:0007669"/>
    <property type="project" value="UniProtKB-EC"/>
</dbReference>
<dbReference type="KEGG" id="mng:MNEG_8059"/>
<keyword evidence="6 10" id="KW-0548">Nucleotidyltransferase</keyword>
<evidence type="ECO:0000313" key="10">
    <source>
        <dbReference type="EMBL" id="KIY99901.1"/>
    </source>
</evidence>
<feature type="transmembrane region" description="Helical" evidence="9">
    <location>
        <begin position="380"/>
        <end position="400"/>
    </location>
</feature>